<dbReference type="Pfam" id="PF18854">
    <property type="entry name" value="baeRF_family10"/>
    <property type="match status" value="1"/>
</dbReference>
<dbReference type="KEGG" id="ccz:CCALI_01144"/>
<dbReference type="SUPFAM" id="SSF53137">
    <property type="entry name" value="Translational machinery components"/>
    <property type="match status" value="1"/>
</dbReference>
<dbReference type="STRING" id="454171.CP488_00014"/>
<evidence type="ECO:0000313" key="2">
    <source>
        <dbReference type="EMBL" id="CCW34963.1"/>
    </source>
</evidence>
<dbReference type="Proteomes" id="UP000014227">
    <property type="component" value="Chromosome I"/>
</dbReference>
<dbReference type="AlphaFoldDB" id="S0EYJ4"/>
<dbReference type="eggNOG" id="COG1503">
    <property type="taxonomic scope" value="Bacteria"/>
</dbReference>
<dbReference type="RefSeq" id="WP_016482508.1">
    <property type="nucleotide sequence ID" value="NC_021487.1"/>
</dbReference>
<proteinExistence type="predicted"/>
<dbReference type="InterPro" id="IPR029064">
    <property type="entry name" value="Ribosomal_eL30-like_sf"/>
</dbReference>
<gene>
    <name evidence="2" type="ORF">CCALI_01144</name>
</gene>
<dbReference type="Gene3D" id="3.30.1330.30">
    <property type="match status" value="1"/>
</dbReference>
<dbReference type="Gene3D" id="3.30.420.60">
    <property type="entry name" value="eRF1 domain 2"/>
    <property type="match status" value="1"/>
</dbReference>
<dbReference type="EMBL" id="HF951689">
    <property type="protein sequence ID" value="CCW34963.1"/>
    <property type="molecule type" value="Genomic_DNA"/>
</dbReference>
<accession>S0EYJ4</accession>
<organism evidence="2 3">
    <name type="scientific">Chthonomonas calidirosea (strain DSM 23976 / ICMP 18418 / T49)</name>
    <dbReference type="NCBI Taxonomy" id="1303518"/>
    <lineage>
        <taxon>Bacteria</taxon>
        <taxon>Bacillati</taxon>
        <taxon>Armatimonadota</taxon>
        <taxon>Chthonomonadia</taxon>
        <taxon>Chthonomonadales</taxon>
        <taxon>Chthonomonadaceae</taxon>
        <taxon>Chthonomonas</taxon>
    </lineage>
</organism>
<dbReference type="SMR" id="S0EYJ4"/>
<evidence type="ECO:0000313" key="3">
    <source>
        <dbReference type="Proteomes" id="UP000014227"/>
    </source>
</evidence>
<dbReference type="InterPro" id="IPR042226">
    <property type="entry name" value="eFR1_2_sf"/>
</dbReference>
<dbReference type="HOGENOM" id="CLU_675594_0_0_0"/>
<keyword evidence="3" id="KW-1185">Reference proteome</keyword>
<reference evidence="3" key="1">
    <citation type="submission" date="2013-03" db="EMBL/GenBank/DDBJ databases">
        <title>Genome sequence of Chthonomonas calidirosea, the first sequenced genome from the Armatimonadetes phylum (formally candidate division OP10).</title>
        <authorList>
            <person name="Lee K.C.Y."/>
            <person name="Morgan X.C."/>
            <person name="Dunfield P.F."/>
            <person name="Tamas I."/>
            <person name="Houghton K.M."/>
            <person name="Vyssotski M."/>
            <person name="Ryan J.L.J."/>
            <person name="Lagutin K."/>
            <person name="McDonald I.R."/>
            <person name="Stott M.B."/>
        </authorList>
    </citation>
    <scope>NUCLEOTIDE SEQUENCE [LARGE SCALE GENOMIC DNA]</scope>
    <source>
        <strain evidence="3">DSM 23976 / ICMP 18418 / T49</strain>
    </source>
</reference>
<evidence type="ECO:0000259" key="1">
    <source>
        <dbReference type="Pfam" id="PF03465"/>
    </source>
</evidence>
<dbReference type="Pfam" id="PF03465">
    <property type="entry name" value="eRF1_3"/>
    <property type="match status" value="1"/>
</dbReference>
<feature type="domain" description="eRF1" evidence="1">
    <location>
        <begin position="281"/>
        <end position="396"/>
    </location>
</feature>
<sequence>MAETILATVQTPSGISLVDRDVQSLIQLQTAPYLLLSLYVATQPQEEVKTFRSRGHSLLHEANIVLEEQWPRLPHEVREAAREDIRRCREFLDAFIPRGGCMGLAIFSCAGRNWWRHYPLPRPVSSRFEWNYDPLILPAVRLVDDYPRTGIVLISGTEGRIFGSRLGEIEELHAVRDEWPRRLRGGGWCGLMERRVERFVGEYVRRHLKHVAANMREIFRQWPVSQILVGGDSKLFEDFRHCLPNELRALWVRDLDLPADTSFEQLRDTVLAVEADLRQAYERKLLETLYEEWQADGYAVVGVEGTLRSLYFGEVETLVLDADVQRKGYRCGYCGGLWTALGRCVFCGETMNEDVLDLEDELVEETLVHAGRVEVVSKQEHFARDGGVGAFLRFRLEPSASELSQNA</sequence>
<dbReference type="InterPro" id="IPR005142">
    <property type="entry name" value="eRF1_3"/>
</dbReference>
<dbReference type="PATRIC" id="fig|1303518.3.peg.1164"/>
<name>S0EYJ4_CHTCT</name>
<dbReference type="InParanoid" id="S0EYJ4"/>
<dbReference type="InterPro" id="IPR041202">
    <property type="entry name" value="BaeRF_family10"/>
</dbReference>
<dbReference type="SUPFAM" id="SSF55315">
    <property type="entry name" value="L30e-like"/>
    <property type="match status" value="1"/>
</dbReference>
<protein>
    <submittedName>
        <fullName evidence="2">Peptide chain release factor 1 (ERF1)</fullName>
    </submittedName>
</protein>